<dbReference type="Proteomes" id="UP001634393">
    <property type="component" value="Unassembled WGS sequence"/>
</dbReference>
<evidence type="ECO:0000256" key="1">
    <source>
        <dbReference type="SAM" id="Phobius"/>
    </source>
</evidence>
<organism evidence="2 3">
    <name type="scientific">Penstemon smallii</name>
    <dbReference type="NCBI Taxonomy" id="265156"/>
    <lineage>
        <taxon>Eukaryota</taxon>
        <taxon>Viridiplantae</taxon>
        <taxon>Streptophyta</taxon>
        <taxon>Embryophyta</taxon>
        <taxon>Tracheophyta</taxon>
        <taxon>Spermatophyta</taxon>
        <taxon>Magnoliopsida</taxon>
        <taxon>eudicotyledons</taxon>
        <taxon>Gunneridae</taxon>
        <taxon>Pentapetalae</taxon>
        <taxon>asterids</taxon>
        <taxon>lamiids</taxon>
        <taxon>Lamiales</taxon>
        <taxon>Plantaginaceae</taxon>
        <taxon>Cheloneae</taxon>
        <taxon>Penstemon</taxon>
    </lineage>
</organism>
<feature type="transmembrane region" description="Helical" evidence="1">
    <location>
        <begin position="380"/>
        <end position="404"/>
    </location>
</feature>
<keyword evidence="1" id="KW-1133">Transmembrane helix</keyword>
<accession>A0ABD3S2N8</accession>
<proteinExistence type="predicted"/>
<dbReference type="InterPro" id="IPR004158">
    <property type="entry name" value="DUF247_pln"/>
</dbReference>
<name>A0ABD3S2N8_9LAMI</name>
<keyword evidence="1" id="KW-0472">Membrane</keyword>
<gene>
    <name evidence="2" type="ORF">ACJIZ3_004573</name>
</gene>
<comment type="caution">
    <text evidence="2">The sequence shown here is derived from an EMBL/GenBank/DDBJ whole genome shotgun (WGS) entry which is preliminary data.</text>
</comment>
<sequence length="410" mass="47268">MCITNKLDKNQNSVENDITGSGYQPESRLQIMTDPSTKLDCLTRKCIYRLPCYVTDMKCKPLEPLEEYKKRTLRHFLKRSVKQLNLYFEEFASVIGLLREAYDELDPVWREDDNKFLQLMMLDGCFILEVLRVSTRTSVSYDYAPTNHIFDVHENRDTVQLIIQDMLRLGNQVPMLVLDMLVAGEGGRNVVVASPIGLTSPHFLHFIEFKLILEAFFFPHPPSITGKCLHILDVHRKGLLLELLRHKPIHRKRINFHIIRRDRSLEGEDEGGPIPSATEVSEVGILFKRSRTGSMKEISFQGSGILIFPPIVVRITHVCWVQNTYVFFVKCLLNSAEDVSLLRSCGIIHDYVGSDEPVFRMFDMIRRKFVIVGFYKESSWAVLSVIAAFILFTLSTIQTLYTVLSYTHRN</sequence>
<protein>
    <submittedName>
        <fullName evidence="2">Uncharacterized protein</fullName>
    </submittedName>
</protein>
<dbReference type="Pfam" id="PF03140">
    <property type="entry name" value="DUF247"/>
    <property type="match status" value="2"/>
</dbReference>
<dbReference type="PANTHER" id="PTHR31549:SF80">
    <property type="entry name" value="OS12G0481000 PROTEIN"/>
    <property type="match status" value="1"/>
</dbReference>
<keyword evidence="3" id="KW-1185">Reference proteome</keyword>
<dbReference type="EMBL" id="JBJXBP010000007">
    <property type="protein sequence ID" value="KAL3818668.1"/>
    <property type="molecule type" value="Genomic_DNA"/>
</dbReference>
<evidence type="ECO:0000313" key="3">
    <source>
        <dbReference type="Proteomes" id="UP001634393"/>
    </source>
</evidence>
<dbReference type="AlphaFoldDB" id="A0ABD3S2N8"/>
<evidence type="ECO:0000313" key="2">
    <source>
        <dbReference type="EMBL" id="KAL3818668.1"/>
    </source>
</evidence>
<dbReference type="PANTHER" id="PTHR31549">
    <property type="entry name" value="PROTEIN, PUTATIVE (DUF247)-RELATED-RELATED"/>
    <property type="match status" value="1"/>
</dbReference>
<keyword evidence="1" id="KW-0812">Transmembrane</keyword>
<reference evidence="2 3" key="1">
    <citation type="submission" date="2024-12" db="EMBL/GenBank/DDBJ databases">
        <title>The unique morphological basis and parallel evolutionary history of personate flowers in Penstemon.</title>
        <authorList>
            <person name="Depatie T.H."/>
            <person name="Wessinger C.A."/>
        </authorList>
    </citation>
    <scope>NUCLEOTIDE SEQUENCE [LARGE SCALE GENOMIC DNA]</scope>
    <source>
        <strain evidence="2">WTNN_2</strain>
        <tissue evidence="2">Leaf</tissue>
    </source>
</reference>